<dbReference type="AlphaFoldDB" id="A0AAV7WJG8"/>
<proteinExistence type="predicted"/>
<protein>
    <submittedName>
        <fullName evidence="2">Uncharacterized protein</fullName>
    </submittedName>
</protein>
<name>A0AAV7WJG8_PLEWA</name>
<evidence type="ECO:0000313" key="2">
    <source>
        <dbReference type="EMBL" id="KAJ1214188.1"/>
    </source>
</evidence>
<reference evidence="2" key="1">
    <citation type="journal article" date="2022" name="bioRxiv">
        <title>Sequencing and chromosome-scale assembly of the giantPleurodeles waltlgenome.</title>
        <authorList>
            <person name="Brown T."/>
            <person name="Elewa A."/>
            <person name="Iarovenko S."/>
            <person name="Subramanian E."/>
            <person name="Araus A.J."/>
            <person name="Petzold A."/>
            <person name="Susuki M."/>
            <person name="Suzuki K.-i.T."/>
            <person name="Hayashi T."/>
            <person name="Toyoda A."/>
            <person name="Oliveira C."/>
            <person name="Osipova E."/>
            <person name="Leigh N.D."/>
            <person name="Simon A."/>
            <person name="Yun M.H."/>
        </authorList>
    </citation>
    <scope>NUCLEOTIDE SEQUENCE</scope>
    <source>
        <strain evidence="2">20211129_DDA</strain>
        <tissue evidence="2">Liver</tissue>
    </source>
</reference>
<organism evidence="2 3">
    <name type="scientific">Pleurodeles waltl</name>
    <name type="common">Iberian ribbed newt</name>
    <dbReference type="NCBI Taxonomy" id="8319"/>
    <lineage>
        <taxon>Eukaryota</taxon>
        <taxon>Metazoa</taxon>
        <taxon>Chordata</taxon>
        <taxon>Craniata</taxon>
        <taxon>Vertebrata</taxon>
        <taxon>Euteleostomi</taxon>
        <taxon>Amphibia</taxon>
        <taxon>Batrachia</taxon>
        <taxon>Caudata</taxon>
        <taxon>Salamandroidea</taxon>
        <taxon>Salamandridae</taxon>
        <taxon>Pleurodelinae</taxon>
        <taxon>Pleurodeles</taxon>
    </lineage>
</organism>
<dbReference type="EMBL" id="JANPWB010000001">
    <property type="protein sequence ID" value="KAJ1214188.1"/>
    <property type="molecule type" value="Genomic_DNA"/>
</dbReference>
<comment type="caution">
    <text evidence="2">The sequence shown here is derived from an EMBL/GenBank/DDBJ whole genome shotgun (WGS) entry which is preliminary data.</text>
</comment>
<gene>
    <name evidence="2" type="ORF">NDU88_001814</name>
</gene>
<keyword evidence="3" id="KW-1185">Reference proteome</keyword>
<accession>A0AAV7WJG8</accession>
<evidence type="ECO:0000313" key="3">
    <source>
        <dbReference type="Proteomes" id="UP001066276"/>
    </source>
</evidence>
<evidence type="ECO:0000256" key="1">
    <source>
        <dbReference type="SAM" id="MobiDB-lite"/>
    </source>
</evidence>
<feature type="region of interest" description="Disordered" evidence="1">
    <location>
        <begin position="1"/>
        <end position="114"/>
    </location>
</feature>
<dbReference type="Proteomes" id="UP001066276">
    <property type="component" value="Chromosome 1_1"/>
</dbReference>
<sequence>MRQQTSGGHWWGPELHWGETQGPLLTPAGSGTNSPLEDQGRRSEYRSPSTPNKKAVAGEQGPAKGKRISGPLGGSGGNRVDPAQDQEAPHRVKEATAGPYLSSDEAGLVRPNGG</sequence>